<gene>
    <name evidence="2" type="ORF">EV148_109115</name>
</gene>
<name>A0A4R2I1G4_9GAMM</name>
<dbReference type="RefSeq" id="WP_131999729.1">
    <property type="nucleotide sequence ID" value="NZ_SLWQ01000009.1"/>
</dbReference>
<dbReference type="EMBL" id="SLWQ01000009">
    <property type="protein sequence ID" value="TCO37762.1"/>
    <property type="molecule type" value="Genomic_DNA"/>
</dbReference>
<feature type="signal peptide" evidence="1">
    <location>
        <begin position="1"/>
        <end position="24"/>
    </location>
</feature>
<evidence type="ECO:0000313" key="2">
    <source>
        <dbReference type="EMBL" id="TCO37762.1"/>
    </source>
</evidence>
<organism evidence="2 3">
    <name type="scientific">Dokdonella fugitiva</name>
    <dbReference type="NCBI Taxonomy" id="328517"/>
    <lineage>
        <taxon>Bacteria</taxon>
        <taxon>Pseudomonadati</taxon>
        <taxon>Pseudomonadota</taxon>
        <taxon>Gammaproteobacteria</taxon>
        <taxon>Lysobacterales</taxon>
        <taxon>Rhodanobacteraceae</taxon>
        <taxon>Dokdonella</taxon>
    </lineage>
</organism>
<keyword evidence="1" id="KW-0732">Signal</keyword>
<sequence>MTCRHPRPTLVRACVALAFGGAFAANTPMQARHAFARTAFTIAAAGGIRAPAVQGGGAGRLELGVQGEVRLALPYWSGIVAGYPGAGLTGGDGDGDRPDIRFDGIDLTGRRVAAGGSNDEASACYRMGARMRVRTLQGRRRCATR</sequence>
<evidence type="ECO:0000256" key="1">
    <source>
        <dbReference type="SAM" id="SignalP"/>
    </source>
</evidence>
<protein>
    <submittedName>
        <fullName evidence="2">Uncharacterized protein</fullName>
    </submittedName>
</protein>
<accession>A0A4R2I1G4</accession>
<dbReference type="AlphaFoldDB" id="A0A4R2I1G4"/>
<reference evidence="2 3" key="1">
    <citation type="journal article" date="2015" name="Stand. Genomic Sci.">
        <title>Genomic Encyclopedia of Bacterial and Archaeal Type Strains, Phase III: the genomes of soil and plant-associated and newly described type strains.</title>
        <authorList>
            <person name="Whitman W.B."/>
            <person name="Woyke T."/>
            <person name="Klenk H.P."/>
            <person name="Zhou Y."/>
            <person name="Lilburn T.G."/>
            <person name="Beck B.J."/>
            <person name="De Vos P."/>
            <person name="Vandamme P."/>
            <person name="Eisen J.A."/>
            <person name="Garrity G."/>
            <person name="Hugenholtz P."/>
            <person name="Kyrpides N.C."/>
        </authorList>
    </citation>
    <scope>NUCLEOTIDE SEQUENCE [LARGE SCALE GENOMIC DNA]</scope>
    <source>
        <strain evidence="2 3">A3</strain>
    </source>
</reference>
<feature type="chain" id="PRO_5020216997" evidence="1">
    <location>
        <begin position="25"/>
        <end position="145"/>
    </location>
</feature>
<comment type="caution">
    <text evidence="2">The sequence shown here is derived from an EMBL/GenBank/DDBJ whole genome shotgun (WGS) entry which is preliminary data.</text>
</comment>
<dbReference type="Proteomes" id="UP000294862">
    <property type="component" value="Unassembled WGS sequence"/>
</dbReference>
<evidence type="ECO:0000313" key="3">
    <source>
        <dbReference type="Proteomes" id="UP000294862"/>
    </source>
</evidence>
<proteinExistence type="predicted"/>
<keyword evidence="3" id="KW-1185">Reference proteome</keyword>